<dbReference type="AlphaFoldDB" id="A0ABD1IFT8"/>
<evidence type="ECO:0000256" key="1">
    <source>
        <dbReference type="ARBA" id="ARBA00023015"/>
    </source>
</evidence>
<dbReference type="InterPro" id="IPR036093">
    <property type="entry name" value="NAC_dom_sf"/>
</dbReference>
<protein>
    <submittedName>
        <fullName evidence="6">NAC domain-containing protein 72-like</fullName>
    </submittedName>
</protein>
<keyword evidence="7" id="KW-1185">Reference proteome</keyword>
<keyword evidence="2" id="KW-0238">DNA-binding</keyword>
<dbReference type="PANTHER" id="PTHR31719">
    <property type="entry name" value="NAC TRANSCRIPTION FACTOR 56"/>
    <property type="match status" value="1"/>
</dbReference>
<dbReference type="InterPro" id="IPR003441">
    <property type="entry name" value="NAC-dom"/>
</dbReference>
<feature type="domain" description="NAC" evidence="5">
    <location>
        <begin position="11"/>
        <end position="119"/>
    </location>
</feature>
<dbReference type="GO" id="GO:0003677">
    <property type="term" value="F:DNA binding"/>
    <property type="evidence" value="ECO:0007669"/>
    <property type="project" value="UniProtKB-KW"/>
</dbReference>
<dbReference type="SUPFAM" id="SSF101941">
    <property type="entry name" value="NAC domain"/>
    <property type="match status" value="1"/>
</dbReference>
<dbReference type="Gene3D" id="2.170.150.80">
    <property type="entry name" value="NAC domain"/>
    <property type="match status" value="1"/>
</dbReference>
<dbReference type="Pfam" id="PF02365">
    <property type="entry name" value="NAM"/>
    <property type="match status" value="1"/>
</dbReference>
<keyword evidence="1" id="KW-0805">Transcription regulation</keyword>
<keyword evidence="4" id="KW-0539">Nucleus</keyword>
<evidence type="ECO:0000259" key="5">
    <source>
        <dbReference type="PROSITE" id="PS51005"/>
    </source>
</evidence>
<keyword evidence="3" id="KW-0804">Transcription</keyword>
<evidence type="ECO:0000313" key="6">
    <source>
        <dbReference type="EMBL" id="KAL1566171.1"/>
    </source>
</evidence>
<evidence type="ECO:0000256" key="3">
    <source>
        <dbReference type="ARBA" id="ARBA00023163"/>
    </source>
</evidence>
<proteinExistence type="predicted"/>
<gene>
    <name evidence="6" type="ORF">AAHA92_01805</name>
</gene>
<dbReference type="PROSITE" id="PS51005">
    <property type="entry name" value="NAC"/>
    <property type="match status" value="1"/>
</dbReference>
<evidence type="ECO:0000313" key="7">
    <source>
        <dbReference type="Proteomes" id="UP001567538"/>
    </source>
</evidence>
<dbReference type="Proteomes" id="UP001567538">
    <property type="component" value="Unassembled WGS sequence"/>
</dbReference>
<evidence type="ECO:0000256" key="4">
    <source>
        <dbReference type="ARBA" id="ARBA00023242"/>
    </source>
</evidence>
<sequence>MSIAPPTESGVGVIGEFNPTDEEIILEYLTKKIDNEAFHTDMIDTVDFFAFTPDYFSETYRASGDGVWYYFTRRRRKHRHGHVVDRTAGGGYWNAYGPNKHIMHNGREIGMRRGFVEIL</sequence>
<dbReference type="EMBL" id="JBEAFC010000002">
    <property type="protein sequence ID" value="KAL1566171.1"/>
    <property type="molecule type" value="Genomic_DNA"/>
</dbReference>
<organism evidence="6 7">
    <name type="scientific">Salvia divinorum</name>
    <name type="common">Maria pastora</name>
    <name type="synonym">Diviner's sage</name>
    <dbReference type="NCBI Taxonomy" id="28513"/>
    <lineage>
        <taxon>Eukaryota</taxon>
        <taxon>Viridiplantae</taxon>
        <taxon>Streptophyta</taxon>
        <taxon>Embryophyta</taxon>
        <taxon>Tracheophyta</taxon>
        <taxon>Spermatophyta</taxon>
        <taxon>Magnoliopsida</taxon>
        <taxon>eudicotyledons</taxon>
        <taxon>Gunneridae</taxon>
        <taxon>Pentapetalae</taxon>
        <taxon>asterids</taxon>
        <taxon>lamiids</taxon>
        <taxon>Lamiales</taxon>
        <taxon>Lamiaceae</taxon>
        <taxon>Nepetoideae</taxon>
        <taxon>Mentheae</taxon>
        <taxon>Salviinae</taxon>
        <taxon>Salvia</taxon>
        <taxon>Salvia subgen. Calosphace</taxon>
    </lineage>
</organism>
<comment type="caution">
    <text evidence="6">The sequence shown here is derived from an EMBL/GenBank/DDBJ whole genome shotgun (WGS) entry which is preliminary data.</text>
</comment>
<evidence type="ECO:0000256" key="2">
    <source>
        <dbReference type="ARBA" id="ARBA00023125"/>
    </source>
</evidence>
<name>A0ABD1IFT8_SALDI</name>
<reference evidence="6 7" key="1">
    <citation type="submission" date="2024-06" db="EMBL/GenBank/DDBJ databases">
        <title>A chromosome level genome sequence of Diviner's sage (Salvia divinorum).</title>
        <authorList>
            <person name="Ford S.A."/>
            <person name="Ro D.-K."/>
            <person name="Ness R.W."/>
            <person name="Phillips M.A."/>
        </authorList>
    </citation>
    <scope>NUCLEOTIDE SEQUENCE [LARGE SCALE GENOMIC DNA]</scope>
    <source>
        <strain evidence="6">SAF-2024a</strain>
        <tissue evidence="6">Leaf</tissue>
    </source>
</reference>
<dbReference type="PANTHER" id="PTHR31719:SF94">
    <property type="entry name" value="PROTEIN ATAF2"/>
    <property type="match status" value="1"/>
</dbReference>
<accession>A0ABD1IFT8</accession>